<gene>
    <name evidence="1" type="ORF">L6452_36264</name>
</gene>
<reference evidence="1 2" key="2">
    <citation type="journal article" date="2022" name="Mol. Ecol. Resour.">
        <title>The genomes of chicory, endive, great burdock and yacon provide insights into Asteraceae paleo-polyploidization history and plant inulin production.</title>
        <authorList>
            <person name="Fan W."/>
            <person name="Wang S."/>
            <person name="Wang H."/>
            <person name="Wang A."/>
            <person name="Jiang F."/>
            <person name="Liu H."/>
            <person name="Zhao H."/>
            <person name="Xu D."/>
            <person name="Zhang Y."/>
        </authorList>
    </citation>
    <scope>NUCLEOTIDE SEQUENCE [LARGE SCALE GENOMIC DNA]</scope>
    <source>
        <strain evidence="2">cv. Niubang</strain>
    </source>
</reference>
<evidence type="ECO:0000313" key="1">
    <source>
        <dbReference type="EMBL" id="KAI3681468.1"/>
    </source>
</evidence>
<sequence>MPTDSSFQWQKKYSPLVLGLVHLSIYQLSKVAAIVRGFDVPSAVLNRFTPKWFTCHPSCSSYLLDGARKGMRRRSSSRRTVPVDAADIDVDGALSKPLKRLRGPPILFRVQRLRVENRSSNLSGLTLL</sequence>
<dbReference type="EMBL" id="CM042059">
    <property type="protein sequence ID" value="KAI3681468.1"/>
    <property type="molecule type" value="Genomic_DNA"/>
</dbReference>
<comment type="caution">
    <text evidence="1">The sequence shown here is derived from an EMBL/GenBank/DDBJ whole genome shotgun (WGS) entry which is preliminary data.</text>
</comment>
<name>A0ACB8Y8Q5_ARCLA</name>
<reference evidence="2" key="1">
    <citation type="journal article" date="2022" name="Mol. Ecol. Resour.">
        <title>The genomes of chicory, endive, great burdock and yacon provide insights into Asteraceae palaeo-polyploidization history and plant inulin production.</title>
        <authorList>
            <person name="Fan W."/>
            <person name="Wang S."/>
            <person name="Wang H."/>
            <person name="Wang A."/>
            <person name="Jiang F."/>
            <person name="Liu H."/>
            <person name="Zhao H."/>
            <person name="Xu D."/>
            <person name="Zhang Y."/>
        </authorList>
    </citation>
    <scope>NUCLEOTIDE SEQUENCE [LARGE SCALE GENOMIC DNA]</scope>
    <source>
        <strain evidence="2">cv. Niubang</strain>
    </source>
</reference>
<keyword evidence="2" id="KW-1185">Reference proteome</keyword>
<organism evidence="1 2">
    <name type="scientific">Arctium lappa</name>
    <name type="common">Greater burdock</name>
    <name type="synonym">Lappa major</name>
    <dbReference type="NCBI Taxonomy" id="4217"/>
    <lineage>
        <taxon>Eukaryota</taxon>
        <taxon>Viridiplantae</taxon>
        <taxon>Streptophyta</taxon>
        <taxon>Embryophyta</taxon>
        <taxon>Tracheophyta</taxon>
        <taxon>Spermatophyta</taxon>
        <taxon>Magnoliopsida</taxon>
        <taxon>eudicotyledons</taxon>
        <taxon>Gunneridae</taxon>
        <taxon>Pentapetalae</taxon>
        <taxon>asterids</taxon>
        <taxon>campanulids</taxon>
        <taxon>Asterales</taxon>
        <taxon>Asteraceae</taxon>
        <taxon>Carduoideae</taxon>
        <taxon>Cardueae</taxon>
        <taxon>Arctiinae</taxon>
        <taxon>Arctium</taxon>
    </lineage>
</organism>
<accession>A0ACB8Y8Q5</accession>
<evidence type="ECO:0000313" key="2">
    <source>
        <dbReference type="Proteomes" id="UP001055879"/>
    </source>
</evidence>
<dbReference type="Proteomes" id="UP001055879">
    <property type="component" value="Linkage Group LG13"/>
</dbReference>
<protein>
    <submittedName>
        <fullName evidence="1">Uncharacterized protein</fullName>
    </submittedName>
</protein>
<proteinExistence type="predicted"/>